<dbReference type="PANTHER" id="PTHR34223">
    <property type="entry name" value="OS11G0201299 PROTEIN"/>
    <property type="match status" value="1"/>
</dbReference>
<reference evidence="3" key="1">
    <citation type="submission" date="2019-03" db="EMBL/GenBank/DDBJ databases">
        <title>WGS assembly of Setaria viridis.</title>
        <authorList>
            <person name="Huang P."/>
            <person name="Jenkins J."/>
            <person name="Grimwood J."/>
            <person name="Barry K."/>
            <person name="Healey A."/>
            <person name="Mamidi S."/>
            <person name="Sreedasyam A."/>
            <person name="Shu S."/>
            <person name="Feldman M."/>
            <person name="Wu J."/>
            <person name="Yu Y."/>
            <person name="Chen C."/>
            <person name="Johnson J."/>
            <person name="Rokhsar D."/>
            <person name="Baxter I."/>
            <person name="Schmutz J."/>
            <person name="Brutnell T."/>
            <person name="Kellogg E."/>
        </authorList>
    </citation>
    <scope>NUCLEOTIDE SEQUENCE [LARGE SCALE GENOMIC DNA]</scope>
</reference>
<dbReference type="Proteomes" id="UP000298652">
    <property type="component" value="Chromosome 7"/>
</dbReference>
<dbReference type="EMBL" id="CM016558">
    <property type="protein sequence ID" value="TKW04507.1"/>
    <property type="molecule type" value="Genomic_DNA"/>
</dbReference>
<evidence type="ECO:0000259" key="2">
    <source>
        <dbReference type="SMART" id="SM00256"/>
    </source>
</evidence>
<dbReference type="PANTHER" id="PTHR34223:SF95">
    <property type="entry name" value="F-BOX DOMAIN-CONTAINING PROTEIN"/>
    <property type="match status" value="1"/>
</dbReference>
<evidence type="ECO:0000313" key="4">
    <source>
        <dbReference type="Proteomes" id="UP000298652"/>
    </source>
</evidence>
<dbReference type="Pfam" id="PF00646">
    <property type="entry name" value="F-box"/>
    <property type="match status" value="1"/>
</dbReference>
<dbReference type="InterPro" id="IPR053197">
    <property type="entry name" value="F-box_SCFL_complex_component"/>
</dbReference>
<keyword evidence="4" id="KW-1185">Reference proteome</keyword>
<dbReference type="InterPro" id="IPR053781">
    <property type="entry name" value="F-box_AtFBL13-like"/>
</dbReference>
<dbReference type="SUPFAM" id="SSF81383">
    <property type="entry name" value="F-box domain"/>
    <property type="match status" value="1"/>
</dbReference>
<dbReference type="CDD" id="cd22160">
    <property type="entry name" value="F-box_AtFBL13-like"/>
    <property type="match status" value="1"/>
</dbReference>
<dbReference type="InterPro" id="IPR036047">
    <property type="entry name" value="F-box-like_dom_sf"/>
</dbReference>
<dbReference type="Gene3D" id="1.20.1280.50">
    <property type="match status" value="1"/>
</dbReference>
<feature type="compositionally biased region" description="Low complexity" evidence="1">
    <location>
        <begin position="13"/>
        <end position="22"/>
    </location>
</feature>
<gene>
    <name evidence="3" type="ORF">SEVIR_7G114300v2</name>
</gene>
<organism evidence="3 4">
    <name type="scientific">Setaria viridis</name>
    <name type="common">Green bristlegrass</name>
    <name type="synonym">Setaria italica subsp. viridis</name>
    <dbReference type="NCBI Taxonomy" id="4556"/>
    <lineage>
        <taxon>Eukaryota</taxon>
        <taxon>Viridiplantae</taxon>
        <taxon>Streptophyta</taxon>
        <taxon>Embryophyta</taxon>
        <taxon>Tracheophyta</taxon>
        <taxon>Spermatophyta</taxon>
        <taxon>Magnoliopsida</taxon>
        <taxon>Liliopsida</taxon>
        <taxon>Poales</taxon>
        <taxon>Poaceae</taxon>
        <taxon>PACMAD clade</taxon>
        <taxon>Panicoideae</taxon>
        <taxon>Panicodae</taxon>
        <taxon>Paniceae</taxon>
        <taxon>Cenchrinae</taxon>
        <taxon>Setaria</taxon>
    </lineage>
</organism>
<name>A0A4U6U322_SETVI</name>
<dbReference type="OMA" id="HISSRCF"/>
<evidence type="ECO:0000256" key="1">
    <source>
        <dbReference type="SAM" id="MobiDB-lite"/>
    </source>
</evidence>
<dbReference type="InterPro" id="IPR032675">
    <property type="entry name" value="LRR_dom_sf"/>
</dbReference>
<accession>A0A4U6U322</accession>
<protein>
    <recommendedName>
        <fullName evidence="2">F-box domain-containing protein</fullName>
    </recommendedName>
</protein>
<proteinExistence type="predicted"/>
<sequence length="446" mass="49607">MEAPGKRKRGNDAGDAAAGYSSGDDRDRLSALPDSLIHHIMSFMKARQVVQTCVLSTRWRHLWRSMTCLDVDKSEFETPGAKKYLDYEGWEKFEDFMDTLLSPGNVSIASLDTLRLQASYGIGEGRPASRWIRRGIKYPHGQLPAAGVHRGKVVSYNSWRLRRLHLSNIELCDLFAEHVRTSCQSLEDLELGSCSCKFHAIASGSLKNLALKYCTLYGLDEIATPTLKNLLIESGTGTNLKTMDRPLVITAPALASMFLGVTPHNFVGGLSLSEMTSLAKVSVHLSCKEIVDPFKILGSCVSSVITNLEVSSVSQTMVLGEGSTTFIQFNNLRTLVLSHCDLSDDFQILGHFLRNSPNLERLTLLYCKYSNDTKKKKGPSKSKNAEYTPCPNLVDVPCKNLKLTHIIYKEDDIRQLIELLLHISGNLPNNYIKLTKARLWPSAIVI</sequence>
<dbReference type="SUPFAM" id="SSF52047">
    <property type="entry name" value="RNI-like"/>
    <property type="match status" value="1"/>
</dbReference>
<dbReference type="SMART" id="SM00256">
    <property type="entry name" value="FBOX"/>
    <property type="match status" value="1"/>
</dbReference>
<dbReference type="Gramene" id="TKW04507">
    <property type="protein sequence ID" value="TKW04507"/>
    <property type="gene ID" value="SEVIR_7G114300v2"/>
</dbReference>
<dbReference type="AlphaFoldDB" id="A0A4U6U322"/>
<dbReference type="InterPro" id="IPR001810">
    <property type="entry name" value="F-box_dom"/>
</dbReference>
<dbReference type="Gene3D" id="3.80.10.10">
    <property type="entry name" value="Ribonuclease Inhibitor"/>
    <property type="match status" value="1"/>
</dbReference>
<evidence type="ECO:0000313" key="3">
    <source>
        <dbReference type="EMBL" id="TKW04507.1"/>
    </source>
</evidence>
<feature type="domain" description="F-box" evidence="2">
    <location>
        <begin position="32"/>
        <end position="73"/>
    </location>
</feature>
<feature type="region of interest" description="Disordered" evidence="1">
    <location>
        <begin position="1"/>
        <end position="25"/>
    </location>
</feature>